<feature type="compositionally biased region" description="Basic and acidic residues" evidence="1">
    <location>
        <begin position="83"/>
        <end position="97"/>
    </location>
</feature>
<keyword evidence="3" id="KW-1185">Reference proteome</keyword>
<sequence length="104" mass="11828">MVVKVDGWQLHHLRFANDIVLITSSISQAERMLTKFDETFGCFGVWLNLKKTTSMRNGWVSHVLSRSTERANPNAPAMLIWGTRREERPDPRAEQEKTSGLGSV</sequence>
<protein>
    <recommendedName>
        <fullName evidence="4">Reverse transcriptase domain-containing protein</fullName>
    </recommendedName>
</protein>
<evidence type="ECO:0008006" key="4">
    <source>
        <dbReference type="Google" id="ProtNLM"/>
    </source>
</evidence>
<organism evidence="2 3">
    <name type="scientific">Necator americanus</name>
    <name type="common">Human hookworm</name>
    <dbReference type="NCBI Taxonomy" id="51031"/>
    <lineage>
        <taxon>Eukaryota</taxon>
        <taxon>Metazoa</taxon>
        <taxon>Ecdysozoa</taxon>
        <taxon>Nematoda</taxon>
        <taxon>Chromadorea</taxon>
        <taxon>Rhabditida</taxon>
        <taxon>Rhabditina</taxon>
        <taxon>Rhabditomorpha</taxon>
        <taxon>Strongyloidea</taxon>
        <taxon>Ancylostomatidae</taxon>
        <taxon>Bunostominae</taxon>
        <taxon>Necator</taxon>
    </lineage>
</organism>
<reference evidence="2 3" key="1">
    <citation type="submission" date="2023-08" db="EMBL/GenBank/DDBJ databases">
        <title>A Necator americanus chromosomal reference genome.</title>
        <authorList>
            <person name="Ilik V."/>
            <person name="Petrzelkova K.J."/>
            <person name="Pardy F."/>
            <person name="Fuh T."/>
            <person name="Niatou-Singa F.S."/>
            <person name="Gouil Q."/>
            <person name="Baker L."/>
            <person name="Ritchie M.E."/>
            <person name="Jex A.R."/>
            <person name="Gazzola D."/>
            <person name="Li H."/>
            <person name="Toshio Fujiwara R."/>
            <person name="Zhan B."/>
            <person name="Aroian R.V."/>
            <person name="Pafco B."/>
            <person name="Schwarz E.M."/>
        </authorList>
    </citation>
    <scope>NUCLEOTIDE SEQUENCE [LARGE SCALE GENOMIC DNA]</scope>
    <source>
        <strain evidence="2 3">Aroian</strain>
        <tissue evidence="2">Whole animal</tissue>
    </source>
</reference>
<accession>A0ABR1EH07</accession>
<proteinExistence type="predicted"/>
<comment type="caution">
    <text evidence="2">The sequence shown here is derived from an EMBL/GenBank/DDBJ whole genome shotgun (WGS) entry which is preliminary data.</text>
</comment>
<feature type="region of interest" description="Disordered" evidence="1">
    <location>
        <begin position="75"/>
        <end position="104"/>
    </location>
</feature>
<name>A0ABR1EH07_NECAM</name>
<dbReference type="Proteomes" id="UP001303046">
    <property type="component" value="Unassembled WGS sequence"/>
</dbReference>
<evidence type="ECO:0000256" key="1">
    <source>
        <dbReference type="SAM" id="MobiDB-lite"/>
    </source>
</evidence>
<dbReference type="EMBL" id="JAVFWL010000006">
    <property type="protein sequence ID" value="KAK6761748.1"/>
    <property type="molecule type" value="Genomic_DNA"/>
</dbReference>
<gene>
    <name evidence="2" type="primary">Necator_chrX.g22886</name>
    <name evidence="2" type="ORF">RB195_022723</name>
</gene>
<evidence type="ECO:0000313" key="2">
    <source>
        <dbReference type="EMBL" id="KAK6761748.1"/>
    </source>
</evidence>
<evidence type="ECO:0000313" key="3">
    <source>
        <dbReference type="Proteomes" id="UP001303046"/>
    </source>
</evidence>